<dbReference type="GO" id="GO:1990380">
    <property type="term" value="F:K48-linked deubiquitinase activity"/>
    <property type="evidence" value="ECO:0007669"/>
    <property type="project" value="UniProtKB-UniRule"/>
</dbReference>
<reference evidence="6" key="1">
    <citation type="submission" date="2025-08" db="UniProtKB">
        <authorList>
            <consortium name="RefSeq"/>
        </authorList>
    </citation>
    <scope>IDENTIFICATION</scope>
</reference>
<comment type="similarity">
    <text evidence="1 2">Belongs to the MINDY deubiquitinase family. FAM63 subfamily.</text>
</comment>
<dbReference type="PANTHER" id="PTHR18063:SF6">
    <property type="entry name" value="UBIQUITIN CARBOXYL-TERMINAL HYDROLASE"/>
    <property type="match status" value="1"/>
</dbReference>
<comment type="catalytic activity">
    <reaction evidence="2">
        <text>Thiol-dependent hydrolysis of ester, thioester, amide, peptide and isopeptide bonds formed by the C-terminal Gly of ubiquitin (a 76-residue protein attached to proteins as an intracellular targeting signal).</text>
        <dbReference type="EC" id="3.4.19.12"/>
    </reaction>
</comment>
<dbReference type="PANTHER" id="PTHR18063">
    <property type="entry name" value="NF-E2 INDUCIBLE PROTEIN"/>
    <property type="match status" value="1"/>
</dbReference>
<proteinExistence type="inferred from homology"/>
<evidence type="ECO:0000313" key="6">
    <source>
        <dbReference type="RefSeq" id="XP_003748263.1"/>
    </source>
</evidence>
<dbReference type="EC" id="3.4.19.12" evidence="2"/>
<sequence length="348" mass="39115">MAESPRQSAYHIKWVHLSGVKYPIITQNENGPCPLLAIINLLILRGLVQLPPMVEIITADQLMEYLGDAMLAAMPKDLSESAQLNYEQNMNDAMTILPKLQTGLDVNVRFTGVRDFEYTPECTVFDHLQIPLYHGWLVDPQEAEMSQTIGKLSYNQLVEKIINEKTSDDQVRMAQALICEDFLERTASQLTMFGIRQLLATMKDHELAVLFRNNHFSTLMKHNNQLYQLVTDQGFLTEHMVVWESLTNVEGDGQFTDGDFGQTPPQLSREQQIEQDEQLARQMQMEEEEQAASAAAPASTPTEVTTPRAEGERRPPAEAPRDPKPESRPPQSGSPTGSNASNSKKSFL</sequence>
<keyword evidence="2" id="KW-0833">Ubl conjugation pathway</keyword>
<dbReference type="GO" id="GO:0036435">
    <property type="term" value="F:K48-linked polyubiquitin modification-dependent protein binding"/>
    <property type="evidence" value="ECO:0007669"/>
    <property type="project" value="UniProtKB-UniRule"/>
</dbReference>
<evidence type="ECO:0000259" key="4">
    <source>
        <dbReference type="Pfam" id="PF04424"/>
    </source>
</evidence>
<dbReference type="GeneID" id="100904106"/>
<keyword evidence="2" id="KW-0788">Thiol protease</keyword>
<dbReference type="GO" id="GO:0071108">
    <property type="term" value="P:protein K48-linked deubiquitination"/>
    <property type="evidence" value="ECO:0007669"/>
    <property type="project" value="TreeGrafter"/>
</dbReference>
<dbReference type="GO" id="GO:0140934">
    <property type="term" value="F:histone deubiquitinase activity"/>
    <property type="evidence" value="ECO:0007669"/>
    <property type="project" value="UniProtKB-UniRule"/>
</dbReference>
<keyword evidence="5" id="KW-1185">Reference proteome</keyword>
<dbReference type="KEGG" id="goe:100904106"/>
<dbReference type="GO" id="GO:0016807">
    <property type="term" value="F:cysteine-type carboxypeptidase activity"/>
    <property type="evidence" value="ECO:0007669"/>
    <property type="project" value="TreeGrafter"/>
</dbReference>
<feature type="compositionally biased region" description="Low complexity" evidence="3">
    <location>
        <begin position="253"/>
        <end position="263"/>
    </location>
</feature>
<accession>A0AAJ6W0G6</accession>
<name>A0AAJ6W0G6_9ACAR</name>
<keyword evidence="2 6" id="KW-0378">Hydrolase</keyword>
<dbReference type="InterPro" id="IPR007518">
    <property type="entry name" value="MINDY"/>
</dbReference>
<feature type="domain" description="MINDY deubiquitinase" evidence="4">
    <location>
        <begin position="9"/>
        <end position="260"/>
    </location>
</feature>
<dbReference type="GO" id="GO:0071944">
    <property type="term" value="C:cell periphery"/>
    <property type="evidence" value="ECO:0007669"/>
    <property type="project" value="TreeGrafter"/>
</dbReference>
<comment type="function">
    <text evidence="2">Hydrolase that can specifically remove 'Lys-48'-linked conjugated ubiquitin from proteins. Has exodeubiquitinase activity and has a preference for long polyubiquitin chains. May play a regulatory role at the level of protein turnover.</text>
</comment>
<dbReference type="GO" id="GO:0004843">
    <property type="term" value="F:cysteine-type deubiquitinase activity"/>
    <property type="evidence" value="ECO:0007669"/>
    <property type="project" value="UniProtKB-UniRule"/>
</dbReference>
<dbReference type="GO" id="GO:0005829">
    <property type="term" value="C:cytosol"/>
    <property type="evidence" value="ECO:0007669"/>
    <property type="project" value="TreeGrafter"/>
</dbReference>
<organism evidence="5 6">
    <name type="scientific">Galendromus occidentalis</name>
    <name type="common">western predatory mite</name>
    <dbReference type="NCBI Taxonomy" id="34638"/>
    <lineage>
        <taxon>Eukaryota</taxon>
        <taxon>Metazoa</taxon>
        <taxon>Ecdysozoa</taxon>
        <taxon>Arthropoda</taxon>
        <taxon>Chelicerata</taxon>
        <taxon>Arachnida</taxon>
        <taxon>Acari</taxon>
        <taxon>Parasitiformes</taxon>
        <taxon>Mesostigmata</taxon>
        <taxon>Gamasina</taxon>
        <taxon>Phytoseioidea</taxon>
        <taxon>Phytoseiidae</taxon>
        <taxon>Typhlodrominae</taxon>
        <taxon>Galendromus</taxon>
    </lineage>
</organism>
<gene>
    <name evidence="6" type="primary">LOC100904106</name>
</gene>
<dbReference type="InterPro" id="IPR033979">
    <property type="entry name" value="MINDY_domain"/>
</dbReference>
<feature type="region of interest" description="Disordered" evidence="3">
    <location>
        <begin position="253"/>
        <end position="348"/>
    </location>
</feature>
<dbReference type="RefSeq" id="XP_003748263.1">
    <property type="nucleotide sequence ID" value="XM_003748215.2"/>
</dbReference>
<dbReference type="GO" id="GO:0006508">
    <property type="term" value="P:proteolysis"/>
    <property type="evidence" value="ECO:0007669"/>
    <property type="project" value="UniProtKB-KW"/>
</dbReference>
<feature type="compositionally biased region" description="Basic and acidic residues" evidence="3">
    <location>
        <begin position="309"/>
        <end position="327"/>
    </location>
</feature>
<evidence type="ECO:0000256" key="1">
    <source>
        <dbReference type="ARBA" id="ARBA00006616"/>
    </source>
</evidence>
<feature type="compositionally biased region" description="Polar residues" evidence="3">
    <location>
        <begin position="329"/>
        <end position="348"/>
    </location>
</feature>
<keyword evidence="2" id="KW-0645">Protease</keyword>
<evidence type="ECO:0000313" key="5">
    <source>
        <dbReference type="Proteomes" id="UP000694867"/>
    </source>
</evidence>
<dbReference type="Proteomes" id="UP000694867">
    <property type="component" value="Unplaced"/>
</dbReference>
<feature type="compositionally biased region" description="Low complexity" evidence="3">
    <location>
        <begin position="291"/>
        <end position="303"/>
    </location>
</feature>
<evidence type="ECO:0000256" key="2">
    <source>
        <dbReference type="RuleBase" id="RU367139"/>
    </source>
</evidence>
<protein>
    <recommendedName>
        <fullName evidence="2">Ubiquitin carboxyl-terminal hydrolase</fullName>
        <ecNumber evidence="2">3.4.19.12</ecNumber>
    </recommendedName>
</protein>
<evidence type="ECO:0000256" key="3">
    <source>
        <dbReference type="SAM" id="MobiDB-lite"/>
    </source>
</evidence>
<dbReference type="AlphaFoldDB" id="A0AAJ6W0G6"/>
<dbReference type="Pfam" id="PF04424">
    <property type="entry name" value="MINDY_DUB"/>
    <property type="match status" value="1"/>
</dbReference>